<dbReference type="EMBL" id="FNJM01000006">
    <property type="protein sequence ID" value="SDP51393.1"/>
    <property type="molecule type" value="Genomic_DNA"/>
</dbReference>
<sequence>MQYGLDVGTYKRVNNRKSKKNIKLKDATVNLIICCGLAFMLSRVILSVTHGMGIAPFGIAYLLGVISNKKSKEMIGAMLGVGIGYLSIYKSLDNINVYIIASVMVFLYGYIKNKIGSKYKEGFAFCIIFLVFGVYGAVIQAQPLGVNLTFSLIKVVTIIPVYYILKYAMNCMEELRTNYLFSTEELISISILICLLVAGIGNVAILGVSIRSIVALSIVILIAYVSGTGLGAAVGVTMGFLIGITTNDIIALISLYSVCGLIVGIFKDTGRILSSIAYVVVYFIVTMYSDTFAMTSAMEAIWAGIILLILPKNIINFAVKEVNSDKKAEIISDTHLQGIKSEFIGRLDGLKDVLGSLSTSIDDLAENDKLLWKNKSTALVESLADRVCFNCELKGKCWDKNLHKTFSSFEELISSCEKKKLKLPKELDRYCLKKSNLLISSQELINNYTVNEALKNRLGEGRKLIANHINNMALTMGDIVRDFNKDITVCTDIDRILRKALNKNSMEYTDVFSYIDRKGRLKIKVTLNNCEGANYCVKKILPIINGIVKMPVSLGGDGCRINPDTDECSVIIEETPKYHVASYVATNPKYGEKYTGDSFTFGKSEDGTYLSIVSDGMGSGPEAGIESKVAVDLVEKFITTGFSDTTAINTVNSIMGMKFSEDEKFTTLDLNIIDLYSGEADFIKVGGVASFIKRGEEIRVIKSESLPFGILDSVDVNSVKKKLKHGDIVITLSDGVIDVDKNNQGSHLWLEEYLRFADTNPESLSRDILEKAKILSGGKVTDDMTVLVSKIYSVY</sequence>
<dbReference type="Gene3D" id="3.60.40.10">
    <property type="entry name" value="PPM-type phosphatase domain"/>
    <property type="match status" value="1"/>
</dbReference>
<feature type="transmembrane region" description="Helical" evidence="2">
    <location>
        <begin position="123"/>
        <end position="142"/>
    </location>
</feature>
<keyword evidence="2" id="KW-0812">Transmembrane</keyword>
<dbReference type="InterPro" id="IPR001932">
    <property type="entry name" value="PPM-type_phosphatase-like_dom"/>
</dbReference>
<dbReference type="NCBIfam" id="TIGR02865">
    <property type="entry name" value="spore_II_E"/>
    <property type="match status" value="1"/>
</dbReference>
<dbReference type="OrthoDB" id="9763774at2"/>
<feature type="transmembrane region" description="Helical" evidence="2">
    <location>
        <begin position="186"/>
        <end position="207"/>
    </location>
</feature>
<feature type="domain" description="PPM-type phosphatase" evidence="3">
    <location>
        <begin position="579"/>
        <end position="791"/>
    </location>
</feature>
<dbReference type="PANTHER" id="PTHR43156">
    <property type="entry name" value="STAGE II SPORULATION PROTEIN E-RELATED"/>
    <property type="match status" value="1"/>
</dbReference>
<proteinExistence type="predicted"/>
<dbReference type="SMART" id="SM00331">
    <property type="entry name" value="PP2C_SIG"/>
    <property type="match status" value="1"/>
</dbReference>
<dbReference type="RefSeq" id="WP_089970050.1">
    <property type="nucleotide sequence ID" value="NZ_FNJM01000006.1"/>
</dbReference>
<keyword evidence="5" id="KW-1185">Reference proteome</keyword>
<reference evidence="4 5" key="1">
    <citation type="submission" date="2016-10" db="EMBL/GenBank/DDBJ databases">
        <authorList>
            <person name="de Groot N.N."/>
        </authorList>
    </citation>
    <scope>NUCLEOTIDE SEQUENCE [LARGE SCALE GENOMIC DNA]</scope>
    <source>
        <strain evidence="4 5">DSM 12272</strain>
    </source>
</reference>
<feature type="transmembrane region" description="Helical" evidence="2">
    <location>
        <begin position="249"/>
        <end position="266"/>
    </location>
</feature>
<evidence type="ECO:0000259" key="3">
    <source>
        <dbReference type="SMART" id="SM00331"/>
    </source>
</evidence>
<gene>
    <name evidence="4" type="ORF">SAMN04488529_106182</name>
</gene>
<dbReference type="AlphaFoldDB" id="A0A1H0TBF3"/>
<name>A0A1H0TBF3_9CLOT</name>
<dbReference type="InterPro" id="IPR014221">
    <property type="entry name" value="SpoII_E"/>
</dbReference>
<keyword evidence="2" id="KW-0472">Membrane</keyword>
<evidence type="ECO:0000313" key="4">
    <source>
        <dbReference type="EMBL" id="SDP51393.1"/>
    </source>
</evidence>
<dbReference type="PANTHER" id="PTHR43156:SF2">
    <property type="entry name" value="STAGE II SPORULATION PROTEIN E"/>
    <property type="match status" value="1"/>
</dbReference>
<dbReference type="InterPro" id="IPR052016">
    <property type="entry name" value="Bact_Sigma-Reg"/>
</dbReference>
<dbReference type="InterPro" id="IPR036457">
    <property type="entry name" value="PPM-type-like_dom_sf"/>
</dbReference>
<accession>A0A1H0TBF3</accession>
<evidence type="ECO:0000256" key="1">
    <source>
        <dbReference type="ARBA" id="ARBA00022801"/>
    </source>
</evidence>
<dbReference type="InterPro" id="IPR045768">
    <property type="entry name" value="SpoIIE_N"/>
</dbReference>
<dbReference type="Proteomes" id="UP000198597">
    <property type="component" value="Unassembled WGS sequence"/>
</dbReference>
<dbReference type="STRING" id="94869.SAMN04488529_106182"/>
<feature type="transmembrane region" description="Helical" evidence="2">
    <location>
        <begin position="27"/>
        <end position="45"/>
    </location>
</feature>
<dbReference type="SUPFAM" id="SSF81606">
    <property type="entry name" value="PP2C-like"/>
    <property type="match status" value="1"/>
</dbReference>
<feature type="transmembrane region" description="Helical" evidence="2">
    <location>
        <begin position="51"/>
        <end position="67"/>
    </location>
</feature>
<evidence type="ECO:0000313" key="5">
    <source>
        <dbReference type="Proteomes" id="UP000198597"/>
    </source>
</evidence>
<feature type="transmembrane region" description="Helical" evidence="2">
    <location>
        <begin position="148"/>
        <end position="165"/>
    </location>
</feature>
<feature type="transmembrane region" description="Helical" evidence="2">
    <location>
        <begin position="272"/>
        <end position="288"/>
    </location>
</feature>
<organism evidence="4 5">
    <name type="scientific">Clostridium gasigenes</name>
    <dbReference type="NCBI Taxonomy" id="94869"/>
    <lineage>
        <taxon>Bacteria</taxon>
        <taxon>Bacillati</taxon>
        <taxon>Bacillota</taxon>
        <taxon>Clostridia</taxon>
        <taxon>Eubacteriales</taxon>
        <taxon>Clostridiaceae</taxon>
        <taxon>Clostridium</taxon>
    </lineage>
</organism>
<keyword evidence="1" id="KW-0378">Hydrolase</keyword>
<feature type="transmembrane region" description="Helical" evidence="2">
    <location>
        <begin position="95"/>
        <end position="111"/>
    </location>
</feature>
<feature type="transmembrane region" description="Helical" evidence="2">
    <location>
        <begin position="213"/>
        <end position="242"/>
    </location>
</feature>
<evidence type="ECO:0000256" key="2">
    <source>
        <dbReference type="SAM" id="Phobius"/>
    </source>
</evidence>
<dbReference type="Pfam" id="PF19732">
    <property type="entry name" value="SpoIIE_N"/>
    <property type="match status" value="1"/>
</dbReference>
<keyword evidence="2" id="KW-1133">Transmembrane helix</keyword>
<protein>
    <submittedName>
        <fullName evidence="4">Stage II sporulation protein E</fullName>
    </submittedName>
</protein>
<dbReference type="Pfam" id="PF07228">
    <property type="entry name" value="SpoIIE"/>
    <property type="match status" value="1"/>
</dbReference>
<dbReference type="GO" id="GO:0004722">
    <property type="term" value="F:protein serine/threonine phosphatase activity"/>
    <property type="evidence" value="ECO:0007669"/>
    <property type="project" value="InterPro"/>
</dbReference>